<dbReference type="RefSeq" id="WP_093611465.1">
    <property type="nucleotide sequence ID" value="NZ_BOMT01000007.1"/>
</dbReference>
<proteinExistence type="predicted"/>
<organism evidence="2 3">
    <name type="scientific">Actinoplanes philippinensis</name>
    <dbReference type="NCBI Taxonomy" id="35752"/>
    <lineage>
        <taxon>Bacteria</taxon>
        <taxon>Bacillati</taxon>
        <taxon>Actinomycetota</taxon>
        <taxon>Actinomycetes</taxon>
        <taxon>Micromonosporales</taxon>
        <taxon>Micromonosporaceae</taxon>
        <taxon>Actinoplanes</taxon>
    </lineage>
</organism>
<keyword evidence="3" id="KW-1185">Reference proteome</keyword>
<keyword evidence="1" id="KW-0472">Membrane</keyword>
<dbReference type="OrthoDB" id="3298834at2"/>
<sequence>MLDEKPTLAEENDTPARSPRERTVLVAVAWHLTALAGFLANAYLVPWETASCADQPGYCVTTDDLMHILLFLGVPFLLVSFLVARMAAVPLSRRLRPSAAGALATLAGLLTTIAAATTLVAVAR</sequence>
<evidence type="ECO:0000313" key="3">
    <source>
        <dbReference type="Proteomes" id="UP000199645"/>
    </source>
</evidence>
<feature type="transmembrane region" description="Helical" evidence="1">
    <location>
        <begin position="65"/>
        <end position="88"/>
    </location>
</feature>
<gene>
    <name evidence="2" type="ORF">SAMN05421541_103121</name>
</gene>
<feature type="transmembrane region" description="Helical" evidence="1">
    <location>
        <begin position="100"/>
        <end position="123"/>
    </location>
</feature>
<dbReference type="AlphaFoldDB" id="A0A1I2CQR9"/>
<name>A0A1I2CQR9_9ACTN</name>
<keyword evidence="1" id="KW-1133">Transmembrane helix</keyword>
<dbReference type="Proteomes" id="UP000199645">
    <property type="component" value="Unassembled WGS sequence"/>
</dbReference>
<evidence type="ECO:0000256" key="1">
    <source>
        <dbReference type="SAM" id="Phobius"/>
    </source>
</evidence>
<keyword evidence="1" id="KW-0812">Transmembrane</keyword>
<accession>A0A1I2CQR9</accession>
<feature type="transmembrane region" description="Helical" evidence="1">
    <location>
        <begin position="24"/>
        <end position="45"/>
    </location>
</feature>
<protein>
    <submittedName>
        <fullName evidence="2">Uncharacterized protein</fullName>
    </submittedName>
</protein>
<evidence type="ECO:0000313" key="2">
    <source>
        <dbReference type="EMBL" id="SFE70123.1"/>
    </source>
</evidence>
<reference evidence="2 3" key="1">
    <citation type="submission" date="2016-10" db="EMBL/GenBank/DDBJ databases">
        <authorList>
            <person name="de Groot N.N."/>
        </authorList>
    </citation>
    <scope>NUCLEOTIDE SEQUENCE [LARGE SCALE GENOMIC DNA]</scope>
    <source>
        <strain evidence="2 3">DSM 43019</strain>
    </source>
</reference>
<dbReference type="EMBL" id="FONV01000003">
    <property type="protein sequence ID" value="SFE70123.1"/>
    <property type="molecule type" value="Genomic_DNA"/>
</dbReference>